<dbReference type="SUPFAM" id="SSF46785">
    <property type="entry name" value="Winged helix' DNA-binding domain"/>
    <property type="match status" value="1"/>
</dbReference>
<comment type="caution">
    <text evidence="3">The sequence shown here is derived from an EMBL/GenBank/DDBJ whole genome shotgun (WGS) entry which is preliminary data.</text>
</comment>
<evidence type="ECO:0000313" key="4">
    <source>
        <dbReference type="Proteomes" id="UP001500888"/>
    </source>
</evidence>
<dbReference type="InterPro" id="IPR036390">
    <property type="entry name" value="WH_DNA-bd_sf"/>
</dbReference>
<dbReference type="InterPro" id="IPR036388">
    <property type="entry name" value="WH-like_DNA-bd_sf"/>
</dbReference>
<name>A0ABP7ICJ1_9ACTN</name>
<dbReference type="EMBL" id="BAAAZR010000008">
    <property type="protein sequence ID" value="GAA3815009.1"/>
    <property type="molecule type" value="Genomic_DNA"/>
</dbReference>
<feature type="domain" description="HTH marR-type" evidence="2">
    <location>
        <begin position="17"/>
        <end position="64"/>
    </location>
</feature>
<dbReference type="Pfam" id="PF12802">
    <property type="entry name" value="MarR_2"/>
    <property type="match status" value="1"/>
</dbReference>
<dbReference type="Gene3D" id="1.10.10.10">
    <property type="entry name" value="Winged helix-like DNA-binding domain superfamily/Winged helix DNA-binding domain"/>
    <property type="match status" value="1"/>
</dbReference>
<proteinExistence type="predicted"/>
<dbReference type="InterPro" id="IPR011991">
    <property type="entry name" value="ArsR-like_HTH"/>
</dbReference>
<sequence>MTVSEGGSSRWTFLTHHARVLMEIARHPDATMRDIAAAIGITERAVHGIINDLHQAGYLSRERVGRRNHYRIHPDQHLRYPTEAAFPVSRLIEVFADHDLAEHPHQRDDRMRTPQDVDRPG</sequence>
<keyword evidence="4" id="KW-1185">Reference proteome</keyword>
<dbReference type="InterPro" id="IPR000835">
    <property type="entry name" value="HTH_MarR-typ"/>
</dbReference>
<protein>
    <recommendedName>
        <fullName evidence="2">HTH marR-type domain-containing protein</fullName>
    </recommendedName>
</protein>
<organism evidence="3 4">
    <name type="scientific">Sphaerisporangium flaviroseum</name>
    <dbReference type="NCBI Taxonomy" id="509199"/>
    <lineage>
        <taxon>Bacteria</taxon>
        <taxon>Bacillati</taxon>
        <taxon>Actinomycetota</taxon>
        <taxon>Actinomycetes</taxon>
        <taxon>Streptosporangiales</taxon>
        <taxon>Streptosporangiaceae</taxon>
        <taxon>Sphaerisporangium</taxon>
    </lineage>
</organism>
<dbReference type="RefSeq" id="WP_344941888.1">
    <property type="nucleotide sequence ID" value="NZ_BAAAZR010000008.1"/>
</dbReference>
<evidence type="ECO:0000256" key="1">
    <source>
        <dbReference type="SAM" id="MobiDB-lite"/>
    </source>
</evidence>
<evidence type="ECO:0000313" key="3">
    <source>
        <dbReference type="EMBL" id="GAA3815009.1"/>
    </source>
</evidence>
<evidence type="ECO:0000259" key="2">
    <source>
        <dbReference type="Pfam" id="PF12802"/>
    </source>
</evidence>
<gene>
    <name evidence="3" type="ORF">GCM10022226_39790</name>
</gene>
<feature type="region of interest" description="Disordered" evidence="1">
    <location>
        <begin position="99"/>
        <end position="121"/>
    </location>
</feature>
<dbReference type="CDD" id="cd00090">
    <property type="entry name" value="HTH_ARSR"/>
    <property type="match status" value="1"/>
</dbReference>
<accession>A0ABP7ICJ1</accession>
<reference evidence="4" key="1">
    <citation type="journal article" date="2019" name="Int. J. Syst. Evol. Microbiol.">
        <title>The Global Catalogue of Microorganisms (GCM) 10K type strain sequencing project: providing services to taxonomists for standard genome sequencing and annotation.</title>
        <authorList>
            <consortium name="The Broad Institute Genomics Platform"/>
            <consortium name="The Broad Institute Genome Sequencing Center for Infectious Disease"/>
            <person name="Wu L."/>
            <person name="Ma J."/>
        </authorList>
    </citation>
    <scope>NUCLEOTIDE SEQUENCE [LARGE SCALE GENOMIC DNA]</scope>
    <source>
        <strain evidence="4">JCM 16908</strain>
    </source>
</reference>
<dbReference type="Proteomes" id="UP001500888">
    <property type="component" value="Unassembled WGS sequence"/>
</dbReference>